<organism evidence="3 4">
    <name type="scientific">Scleropages formosus</name>
    <name type="common">Asian bonytongue</name>
    <name type="synonym">Osteoglossum formosum</name>
    <dbReference type="NCBI Taxonomy" id="113540"/>
    <lineage>
        <taxon>Eukaryota</taxon>
        <taxon>Metazoa</taxon>
        <taxon>Chordata</taxon>
        <taxon>Craniata</taxon>
        <taxon>Vertebrata</taxon>
        <taxon>Euteleostomi</taxon>
        <taxon>Actinopterygii</taxon>
        <taxon>Neopterygii</taxon>
        <taxon>Teleostei</taxon>
        <taxon>Osteoglossocephala</taxon>
        <taxon>Osteoglossomorpha</taxon>
        <taxon>Osteoglossiformes</taxon>
        <taxon>Osteoglossidae</taxon>
        <taxon>Scleropages</taxon>
    </lineage>
</organism>
<accession>A0A8C9R916</accession>
<dbReference type="PROSITE" id="PS51848">
    <property type="entry name" value="BMERB"/>
    <property type="match status" value="1"/>
</dbReference>
<name>A0A8C9R916_SCLFO</name>
<reference evidence="3" key="3">
    <citation type="submission" date="2025-09" db="UniProtKB">
        <authorList>
            <consortium name="Ensembl"/>
        </authorList>
    </citation>
    <scope>IDENTIFICATION</scope>
</reference>
<feature type="region of interest" description="Disordered" evidence="1">
    <location>
        <begin position="1"/>
        <end position="33"/>
    </location>
</feature>
<dbReference type="RefSeq" id="XP_018612494.1">
    <property type="nucleotide sequence ID" value="XM_018756978.2"/>
</dbReference>
<evidence type="ECO:0000256" key="1">
    <source>
        <dbReference type="SAM" id="MobiDB-lite"/>
    </source>
</evidence>
<sequence length="178" mass="20239">MENRRSPGSGKREARATGTGAEEDIVSMTNSSITAGDTEGELIRIERIQDVLVRRESELRYMRDDMQLCKEITRLKRELQKLVSIPDKSDGSQQKEEELLWQLHRLVETRDFLVEDVEFEKLREEEEGKELAEFLLSKVSGGLKENSPEGTQLASTPFTPKTGINLLKECCGFNCSLM</sequence>
<dbReference type="PANTHER" id="PTHR22704:SF2">
    <property type="entry name" value="BMERB DOMAIN-CONTAINING PROTEIN"/>
    <property type="match status" value="1"/>
</dbReference>
<evidence type="ECO:0000259" key="2">
    <source>
        <dbReference type="PROSITE" id="PS51848"/>
    </source>
</evidence>
<keyword evidence="4" id="KW-1185">Reference proteome</keyword>
<evidence type="ECO:0000313" key="3">
    <source>
        <dbReference type="Ensembl" id="ENSSFOP00015007783.1"/>
    </source>
</evidence>
<dbReference type="PANTHER" id="PTHR22704">
    <property type="entry name" value="BMERB DOMAIN-CONTAINING PROTEIN 1-RELATED"/>
    <property type="match status" value="1"/>
</dbReference>
<feature type="compositionally biased region" description="Basic and acidic residues" evidence="1">
    <location>
        <begin position="1"/>
        <end position="15"/>
    </location>
</feature>
<reference evidence="3 4" key="1">
    <citation type="submission" date="2019-04" db="EMBL/GenBank/DDBJ databases">
        <authorList>
            <consortium name="Wellcome Sanger Institute Data Sharing"/>
        </authorList>
    </citation>
    <scope>NUCLEOTIDE SEQUENCE [LARGE SCALE GENOMIC DNA]</scope>
</reference>
<dbReference type="AlphaFoldDB" id="A0A8C9R916"/>
<dbReference type="KEGG" id="sfm:108937184"/>
<feature type="domain" description="BMERB" evidence="2">
    <location>
        <begin position="50"/>
        <end position="133"/>
    </location>
</feature>
<dbReference type="Proteomes" id="UP000694397">
    <property type="component" value="Chromosome 8"/>
</dbReference>
<dbReference type="InterPro" id="IPR040127">
    <property type="entry name" value="BMERB"/>
</dbReference>
<dbReference type="Ensembl" id="ENSSFOT00015007896.2">
    <property type="protein sequence ID" value="ENSSFOP00015007783.1"/>
    <property type="gene ID" value="ENSSFOG00015005118.2"/>
</dbReference>
<dbReference type="GeneID" id="108937184"/>
<dbReference type="OrthoDB" id="10048027at2759"/>
<dbReference type="InterPro" id="IPR022735">
    <property type="entry name" value="bMERB_dom"/>
</dbReference>
<dbReference type="GeneTree" id="ENSGT00440000038745"/>
<protein>
    <submittedName>
        <fullName evidence="3">Zgc:171844</fullName>
    </submittedName>
</protein>
<gene>
    <name evidence="3" type="primary">LOC108937184</name>
</gene>
<evidence type="ECO:0000313" key="4">
    <source>
        <dbReference type="Proteomes" id="UP000694397"/>
    </source>
</evidence>
<reference evidence="3" key="2">
    <citation type="submission" date="2025-08" db="UniProtKB">
        <authorList>
            <consortium name="Ensembl"/>
        </authorList>
    </citation>
    <scope>IDENTIFICATION</scope>
</reference>
<dbReference type="SMART" id="SM01203">
    <property type="entry name" value="DUF3585"/>
    <property type="match status" value="1"/>
</dbReference>
<proteinExistence type="predicted"/>
<dbReference type="Pfam" id="PF12130">
    <property type="entry name" value="bMERB_dom"/>
    <property type="match status" value="1"/>
</dbReference>